<sequence length="596" mass="70388">MATKASKLLLLALSLLLVSSTLARRGEGKQERRLQECRQRCSERGQDPSQRLQCERQCQQRYEEEQRPGRGREEESLNPRRQDPERRLEECRRECRQGRQGQQERGQCEQECQQRYEEEQGRQRDEVSPRHQDPERRREECRRDCREGRQGQQERGQCEQECQQRYEEECRRQRDEVNPRRQDPERCLEECRHECRQGRQGEQERKQCEQECQQRYEEKQRRQRDDVDPRRQDPERRLQECQQECSERHQGRRHEQVQCQRQCQQRYEEEQRQRRERDDANPRREEEEEGEETRAGQNPYVFQSESFRHRVRTEHGNIRVLQNFAQKSKLLVGIANYRIVMLEANPNTFVVPTHLDAEVVIYVVRGEGTITKIRGNQDRESHDIKQGDVLKISAGTVVYLINKSNNQKLQLAKILQPVSTPGQSEDFQTVGGDNPESYYRVFSTEILEAALNRRKRWAEISEGEGEGVEEHGVCGSHGAPGARSRREEWGDLEVDVLVGVNAGGNRGRFVRGRDNVVSKRMERRRREFGVREVRVKLVDEVFWREAGGAVFVVRKRRQRVLGEEGGGEEPPARVDPRVCWVLRGCRSGQRIAYVHV</sequence>
<feature type="chain" id="PRO_5024278907" description="Cupin type-1 domain-containing protein" evidence="3">
    <location>
        <begin position="24"/>
        <end position="596"/>
    </location>
</feature>
<feature type="region of interest" description="Disordered" evidence="2">
    <location>
        <begin position="216"/>
        <end position="235"/>
    </location>
</feature>
<dbReference type="Gene3D" id="2.60.120.10">
    <property type="entry name" value="Jelly Rolls"/>
    <property type="match status" value="1"/>
</dbReference>
<dbReference type="Proteomes" id="UP000243459">
    <property type="component" value="Chromosome 3"/>
</dbReference>
<protein>
    <recommendedName>
        <fullName evidence="4">Cupin type-1 domain-containing protein</fullName>
    </recommendedName>
</protein>
<evidence type="ECO:0000256" key="2">
    <source>
        <dbReference type="SAM" id="MobiDB-lite"/>
    </source>
</evidence>
<dbReference type="InterPro" id="IPR014710">
    <property type="entry name" value="RmlC-like_jellyroll"/>
</dbReference>
<evidence type="ECO:0000313" key="6">
    <source>
        <dbReference type="Proteomes" id="UP000243459"/>
    </source>
</evidence>
<dbReference type="Pfam" id="PF00190">
    <property type="entry name" value="Cupin_1"/>
    <property type="match status" value="1"/>
</dbReference>
<dbReference type="Gramene" id="ONK74342">
    <property type="protein sequence ID" value="ONK74342"/>
    <property type="gene ID" value="A4U43_C03F5250"/>
</dbReference>
<keyword evidence="3" id="KW-0732">Signal</keyword>
<dbReference type="PANTHER" id="PTHR31189">
    <property type="entry name" value="OS03G0336100 PROTEIN-RELATED"/>
    <property type="match status" value="1"/>
</dbReference>
<dbReference type="Gene3D" id="6.10.250.1700">
    <property type="match status" value="4"/>
</dbReference>
<organism evidence="5 6">
    <name type="scientific">Asparagus officinalis</name>
    <name type="common">Garden asparagus</name>
    <dbReference type="NCBI Taxonomy" id="4686"/>
    <lineage>
        <taxon>Eukaryota</taxon>
        <taxon>Viridiplantae</taxon>
        <taxon>Streptophyta</taxon>
        <taxon>Embryophyta</taxon>
        <taxon>Tracheophyta</taxon>
        <taxon>Spermatophyta</taxon>
        <taxon>Magnoliopsida</taxon>
        <taxon>Liliopsida</taxon>
        <taxon>Asparagales</taxon>
        <taxon>Asparagaceae</taxon>
        <taxon>Asparagoideae</taxon>
        <taxon>Asparagus</taxon>
    </lineage>
</organism>
<dbReference type="InterPro" id="IPR011051">
    <property type="entry name" value="RmlC_Cupin_sf"/>
</dbReference>
<feature type="compositionally biased region" description="Basic and acidic residues" evidence="2">
    <location>
        <begin position="117"/>
        <end position="149"/>
    </location>
</feature>
<feature type="signal peptide" evidence="3">
    <location>
        <begin position="1"/>
        <end position="23"/>
    </location>
</feature>
<dbReference type="Pfam" id="PF04702">
    <property type="entry name" value="Vicilin_N"/>
    <property type="match status" value="1"/>
</dbReference>
<evidence type="ECO:0000256" key="1">
    <source>
        <dbReference type="ARBA" id="ARBA00023597"/>
    </source>
</evidence>
<dbReference type="AlphaFoldDB" id="A0A5P1F832"/>
<reference evidence="6" key="1">
    <citation type="journal article" date="2017" name="Nat. Commun.">
        <title>The asparagus genome sheds light on the origin and evolution of a young Y chromosome.</title>
        <authorList>
            <person name="Harkess A."/>
            <person name="Zhou J."/>
            <person name="Xu C."/>
            <person name="Bowers J.E."/>
            <person name="Van der Hulst R."/>
            <person name="Ayyampalayam S."/>
            <person name="Mercati F."/>
            <person name="Riccardi P."/>
            <person name="McKain M.R."/>
            <person name="Kakrana A."/>
            <person name="Tang H."/>
            <person name="Ray J."/>
            <person name="Groenendijk J."/>
            <person name="Arikit S."/>
            <person name="Mathioni S.M."/>
            <person name="Nakano M."/>
            <person name="Shan H."/>
            <person name="Telgmann-Rauber A."/>
            <person name="Kanno A."/>
            <person name="Yue Z."/>
            <person name="Chen H."/>
            <person name="Li W."/>
            <person name="Chen Y."/>
            <person name="Xu X."/>
            <person name="Zhang Y."/>
            <person name="Luo S."/>
            <person name="Chen H."/>
            <person name="Gao J."/>
            <person name="Mao Z."/>
            <person name="Pires J.C."/>
            <person name="Luo M."/>
            <person name="Kudrna D."/>
            <person name="Wing R.A."/>
            <person name="Meyers B.C."/>
            <person name="Yi K."/>
            <person name="Kong H."/>
            <person name="Lavrijsen P."/>
            <person name="Sunseri F."/>
            <person name="Falavigna A."/>
            <person name="Ye Y."/>
            <person name="Leebens-Mack J.H."/>
            <person name="Chen G."/>
        </authorList>
    </citation>
    <scope>NUCLEOTIDE SEQUENCE [LARGE SCALE GENOMIC DNA]</scope>
    <source>
        <strain evidence="6">cv. DH0086</strain>
    </source>
</reference>
<evidence type="ECO:0000259" key="4">
    <source>
        <dbReference type="SMART" id="SM00835"/>
    </source>
</evidence>
<dbReference type="SUPFAM" id="SSF51182">
    <property type="entry name" value="RmlC-like cupins"/>
    <property type="match status" value="1"/>
</dbReference>
<dbReference type="InterPro" id="IPR006792">
    <property type="entry name" value="Vicilin_N"/>
</dbReference>
<proteinExistence type="inferred from homology"/>
<dbReference type="InterPro" id="IPR006045">
    <property type="entry name" value="Cupin_1"/>
</dbReference>
<dbReference type="InterPro" id="IPR050253">
    <property type="entry name" value="Seed_Storage-Functional"/>
</dbReference>
<keyword evidence="6" id="KW-1185">Reference proteome</keyword>
<evidence type="ECO:0000256" key="3">
    <source>
        <dbReference type="SAM" id="SignalP"/>
    </source>
</evidence>
<dbReference type="PANTHER" id="PTHR31189:SF13">
    <property type="entry name" value="CUPINCIN"/>
    <property type="match status" value="1"/>
</dbReference>
<feature type="region of interest" description="Disordered" evidence="2">
    <location>
        <begin position="61"/>
        <end position="89"/>
    </location>
</feature>
<dbReference type="CDD" id="cd02244">
    <property type="entry name" value="cupin_7S_vicilin-like_N"/>
    <property type="match status" value="1"/>
</dbReference>
<dbReference type="SMART" id="SM00835">
    <property type="entry name" value="Cupin_1"/>
    <property type="match status" value="1"/>
</dbReference>
<comment type="similarity">
    <text evidence="1">Belongs to the 7S seed storage protein family.</text>
</comment>
<feature type="region of interest" description="Disordered" evidence="2">
    <location>
        <begin position="117"/>
        <end position="160"/>
    </location>
</feature>
<feature type="compositionally biased region" description="Basic and acidic residues" evidence="2">
    <location>
        <begin position="270"/>
        <end position="285"/>
    </location>
</feature>
<feature type="region of interest" description="Disordered" evidence="2">
    <location>
        <begin position="270"/>
        <end position="299"/>
    </location>
</feature>
<dbReference type="EMBL" id="CM007383">
    <property type="protein sequence ID" value="ONK74342.1"/>
    <property type="molecule type" value="Genomic_DNA"/>
</dbReference>
<gene>
    <name evidence="5" type="ORF">A4U43_C03F5250</name>
</gene>
<evidence type="ECO:0000313" key="5">
    <source>
        <dbReference type="EMBL" id="ONK74342.1"/>
    </source>
</evidence>
<accession>A0A5P1F832</accession>
<name>A0A5P1F832_ASPOF</name>
<feature type="domain" description="Cupin type-1" evidence="4">
    <location>
        <begin position="322"/>
        <end position="459"/>
    </location>
</feature>